<proteinExistence type="predicted"/>
<dbReference type="RefSeq" id="WP_373446158.1">
    <property type="nucleotide sequence ID" value="NZ_CP138333.2"/>
</dbReference>
<dbReference type="PANTHER" id="PTHR13847:SF289">
    <property type="entry name" value="GLYCINE OXIDASE"/>
    <property type="match status" value="1"/>
</dbReference>
<dbReference type="PANTHER" id="PTHR13847">
    <property type="entry name" value="SARCOSINE DEHYDROGENASE-RELATED"/>
    <property type="match status" value="1"/>
</dbReference>
<gene>
    <name evidence="3" type="ORF">RQP18_03655</name>
</gene>
<evidence type="ECO:0000313" key="3">
    <source>
        <dbReference type="EMBL" id="WZX30292.2"/>
    </source>
</evidence>
<keyword evidence="4" id="KW-1185">Reference proteome</keyword>
<feature type="domain" description="FAD dependent oxidoreductase" evidence="2">
    <location>
        <begin position="3"/>
        <end position="346"/>
    </location>
</feature>
<accession>A0ABZ3CLN5</accession>
<reference evidence="4" key="1">
    <citation type="submission" date="2023-10" db="EMBL/GenBank/DDBJ databases">
        <title>Genome analysis and identification of Salinococcus sp. Bachu38 nov., a PGPR from the rhizosphere of Tamarix.</title>
        <authorList>
            <person name="Liang Z."/>
            <person name="Zhang X."/>
            <person name="Jia J."/>
            <person name="Chen X."/>
            <person name="Wang Y."/>
            <person name="Wang Q."/>
            <person name="Wang R."/>
        </authorList>
    </citation>
    <scope>NUCLEOTIDE SEQUENCE [LARGE SCALE GENOMIC DNA]</scope>
    <source>
        <strain evidence="4">Bachu38</strain>
    </source>
</reference>
<evidence type="ECO:0000259" key="2">
    <source>
        <dbReference type="Pfam" id="PF01266"/>
    </source>
</evidence>
<dbReference type="SUPFAM" id="SSF54373">
    <property type="entry name" value="FAD-linked reductases, C-terminal domain"/>
    <property type="match status" value="1"/>
</dbReference>
<evidence type="ECO:0000313" key="4">
    <source>
        <dbReference type="Proteomes" id="UP001455384"/>
    </source>
</evidence>
<sequence>MYDVAVVGSGVIGMSIAKALDEYGLKIAVIDRDEPGKHASYKAGGMLGAQNEFNEDGALFRMALASRSRFEALSRTFLEEHDLDIEFRQGGLIKMAADEDDIPDLESQYQFLNSHDPRVQKLSEPALDNLTQGSVVYRNLSIHIPNDGQINAWKYTRALLTSVITKGIDRFCRTEVHQISKRFDSYMLKTSAGDIHADKVIVAGGAWSGKLLETYDISPMISGVKGEVLLVEHEGLNIDQTVFMTNGCYIVPKNKNRFLIGATSYFNDFSVGVSDVGTEWLKTQATATIPVLAESRLLKKWSGVRPYTVREQPIMDELNNGLFVITGHYRNGILLSPLIGDLVADWVIKNQRPELLRPFQVTRGGVGNGM</sequence>
<organism evidence="3 4">
    <name type="scientific">Salinicoccus bachuensis</name>
    <dbReference type="NCBI Taxonomy" id="3136731"/>
    <lineage>
        <taxon>Bacteria</taxon>
        <taxon>Bacillati</taxon>
        <taxon>Bacillota</taxon>
        <taxon>Bacilli</taxon>
        <taxon>Bacillales</taxon>
        <taxon>Staphylococcaceae</taxon>
        <taxon>Salinicoccus</taxon>
    </lineage>
</organism>
<dbReference type="GO" id="GO:0016491">
    <property type="term" value="F:oxidoreductase activity"/>
    <property type="evidence" value="ECO:0007669"/>
    <property type="project" value="UniProtKB-KW"/>
</dbReference>
<dbReference type="Gene3D" id="3.50.50.60">
    <property type="entry name" value="FAD/NAD(P)-binding domain"/>
    <property type="match status" value="1"/>
</dbReference>
<evidence type="ECO:0000256" key="1">
    <source>
        <dbReference type="ARBA" id="ARBA00023002"/>
    </source>
</evidence>
<dbReference type="Pfam" id="PF01266">
    <property type="entry name" value="DAO"/>
    <property type="match status" value="1"/>
</dbReference>
<dbReference type="InterPro" id="IPR006076">
    <property type="entry name" value="FAD-dep_OxRdtase"/>
</dbReference>
<protein>
    <submittedName>
        <fullName evidence="3">NAD(P)/FAD-dependent oxidoreductase</fullName>
        <ecNumber evidence="3">1.-.-.-</ecNumber>
    </submittedName>
</protein>
<name>A0ABZ3CLN5_9STAP</name>
<keyword evidence="1 3" id="KW-0560">Oxidoreductase</keyword>
<dbReference type="SUPFAM" id="SSF51905">
    <property type="entry name" value="FAD/NAD(P)-binding domain"/>
    <property type="match status" value="1"/>
</dbReference>
<dbReference type="Proteomes" id="UP001455384">
    <property type="component" value="Chromosome"/>
</dbReference>
<dbReference type="EC" id="1.-.-.-" evidence="3"/>
<dbReference type="Gene3D" id="3.30.9.10">
    <property type="entry name" value="D-Amino Acid Oxidase, subunit A, domain 2"/>
    <property type="match status" value="1"/>
</dbReference>
<dbReference type="InterPro" id="IPR036188">
    <property type="entry name" value="FAD/NAD-bd_sf"/>
</dbReference>
<dbReference type="EMBL" id="CP138333">
    <property type="protein sequence ID" value="WZX30292.2"/>
    <property type="molecule type" value="Genomic_DNA"/>
</dbReference>